<dbReference type="Gene3D" id="2.60.120.1440">
    <property type="match status" value="1"/>
</dbReference>
<dbReference type="GO" id="GO:0016989">
    <property type="term" value="F:sigma factor antagonist activity"/>
    <property type="evidence" value="ECO:0007669"/>
    <property type="project" value="TreeGrafter"/>
</dbReference>
<accession>A0A4R6WGJ2</accession>
<keyword evidence="5" id="KW-1185">Reference proteome</keyword>
<dbReference type="OrthoDB" id="1099963at2"/>
<dbReference type="PANTHER" id="PTHR30273:SF2">
    <property type="entry name" value="PROTEIN FECR"/>
    <property type="match status" value="1"/>
</dbReference>
<dbReference type="EMBL" id="SNYV01000011">
    <property type="protein sequence ID" value="TDQ79273.1"/>
    <property type="molecule type" value="Genomic_DNA"/>
</dbReference>
<feature type="domain" description="Protein FecR C-terminal" evidence="3">
    <location>
        <begin position="299"/>
        <end position="367"/>
    </location>
</feature>
<evidence type="ECO:0000259" key="3">
    <source>
        <dbReference type="Pfam" id="PF16344"/>
    </source>
</evidence>
<name>A0A4R6WGJ2_9SPHI</name>
<dbReference type="Pfam" id="PF04773">
    <property type="entry name" value="FecR"/>
    <property type="match status" value="1"/>
</dbReference>
<feature type="domain" description="FecR protein" evidence="2">
    <location>
        <begin position="167"/>
        <end position="260"/>
    </location>
</feature>
<evidence type="ECO:0000259" key="2">
    <source>
        <dbReference type="Pfam" id="PF04773"/>
    </source>
</evidence>
<dbReference type="RefSeq" id="WP_133583074.1">
    <property type="nucleotide sequence ID" value="NZ_SNYV01000011.1"/>
</dbReference>
<feature type="transmembrane region" description="Helical" evidence="1">
    <location>
        <begin position="74"/>
        <end position="93"/>
    </location>
</feature>
<organism evidence="4 5">
    <name type="scientific">Sphingobacterium yanglingense</name>
    <dbReference type="NCBI Taxonomy" id="1437280"/>
    <lineage>
        <taxon>Bacteria</taxon>
        <taxon>Pseudomonadati</taxon>
        <taxon>Bacteroidota</taxon>
        <taxon>Sphingobacteriia</taxon>
        <taxon>Sphingobacteriales</taxon>
        <taxon>Sphingobacteriaceae</taxon>
        <taxon>Sphingobacterium</taxon>
    </lineage>
</organism>
<proteinExistence type="predicted"/>
<reference evidence="4 5" key="1">
    <citation type="submission" date="2019-03" db="EMBL/GenBank/DDBJ databases">
        <title>Genomic Encyclopedia of Archaeal and Bacterial Type Strains, Phase II (KMG-II): from individual species to whole genera.</title>
        <authorList>
            <person name="Goeker M."/>
        </authorList>
    </citation>
    <scope>NUCLEOTIDE SEQUENCE [LARGE SCALE GENOMIC DNA]</scope>
    <source>
        <strain evidence="4 5">DSM 28353</strain>
    </source>
</reference>
<dbReference type="InterPro" id="IPR006860">
    <property type="entry name" value="FecR"/>
</dbReference>
<dbReference type="Pfam" id="PF16344">
    <property type="entry name" value="FecR_C"/>
    <property type="match status" value="1"/>
</dbReference>
<keyword evidence="1" id="KW-0472">Membrane</keyword>
<dbReference type="Proteomes" id="UP000295292">
    <property type="component" value="Unassembled WGS sequence"/>
</dbReference>
<keyword evidence="1" id="KW-1133">Transmembrane helix</keyword>
<dbReference type="Gene3D" id="3.55.50.30">
    <property type="match status" value="1"/>
</dbReference>
<dbReference type="PANTHER" id="PTHR30273">
    <property type="entry name" value="PERIPLASMIC SIGNAL SENSOR AND SIGMA FACTOR ACTIVATOR FECR-RELATED"/>
    <property type="match status" value="1"/>
</dbReference>
<dbReference type="InterPro" id="IPR012373">
    <property type="entry name" value="Ferrdict_sens_TM"/>
</dbReference>
<keyword evidence="1" id="KW-0812">Transmembrane</keyword>
<dbReference type="InterPro" id="IPR032508">
    <property type="entry name" value="FecR_C"/>
</dbReference>
<dbReference type="AlphaFoldDB" id="A0A4R6WGJ2"/>
<dbReference type="PIRSF" id="PIRSF018266">
    <property type="entry name" value="FecR"/>
    <property type="match status" value="1"/>
</dbReference>
<gene>
    <name evidence="4" type="ORF">CLV99_0707</name>
</gene>
<protein>
    <submittedName>
        <fullName evidence="4">FecR family protein</fullName>
    </submittedName>
</protein>
<evidence type="ECO:0000313" key="4">
    <source>
        <dbReference type="EMBL" id="TDQ79273.1"/>
    </source>
</evidence>
<comment type="caution">
    <text evidence="4">The sequence shown here is derived from an EMBL/GenBank/DDBJ whole genome shotgun (WGS) entry which is preliminary data.</text>
</comment>
<evidence type="ECO:0000313" key="5">
    <source>
        <dbReference type="Proteomes" id="UP000295292"/>
    </source>
</evidence>
<evidence type="ECO:0000256" key="1">
    <source>
        <dbReference type="SAM" id="Phobius"/>
    </source>
</evidence>
<sequence length="368" mass="41247">MERKDDTYDKLVERYLRGEATEEEAKLVNSYFNQLAEGQADFGKPKDIVQRKNRVWRHIAPPSLRPVRLIRNRFRAFAAVAAAAVIAGVWLFYFSVPREKEVSTIVTREDIAPGGLGATLTMADGRQQILDTTKDGVIIGTALTYEDGSPVLGKDAMLGTGAEQLTASTGRGQVYSFTLPDGTKVWLNADSKLSFPSRFGDKERKVRLEGEGFFVVKHDDSKHFFVESKGQVVEDLGTSFNIQSYPEDLAQRTTLVEGAAKVNETLLRPGQQALHQAHKPIRVVEADIDQVLAWQQGNFVFRGETLEEVFRTVARWYDVEVLFKREETKYITVGGTVSRSRSIRAVLDLMERTGKVKCEIQGKQVTVQ</sequence>